<protein>
    <submittedName>
        <fullName evidence="4">Uncharacterized protein</fullName>
    </submittedName>
</protein>
<keyword evidence="1 3" id="KW-0853">WD repeat</keyword>
<evidence type="ECO:0000256" key="3">
    <source>
        <dbReference type="PROSITE-ProRule" id="PRU00221"/>
    </source>
</evidence>
<accession>A0AAV1TE93</accession>
<proteinExistence type="predicted"/>
<dbReference type="AlphaFoldDB" id="A0AAV1TE93"/>
<keyword evidence="2" id="KW-0677">Repeat</keyword>
<dbReference type="PROSITE" id="PS00678">
    <property type="entry name" value="WD_REPEATS_1"/>
    <property type="match status" value="1"/>
</dbReference>
<evidence type="ECO:0000256" key="2">
    <source>
        <dbReference type="ARBA" id="ARBA00022737"/>
    </source>
</evidence>
<dbReference type="Proteomes" id="UP001162060">
    <property type="component" value="Unassembled WGS sequence"/>
</dbReference>
<evidence type="ECO:0000313" key="4">
    <source>
        <dbReference type="EMBL" id="CAK7916335.1"/>
    </source>
</evidence>
<dbReference type="InterPro" id="IPR019775">
    <property type="entry name" value="WD40_repeat_CS"/>
</dbReference>
<reference evidence="4" key="1">
    <citation type="submission" date="2024-01" db="EMBL/GenBank/DDBJ databases">
        <authorList>
            <person name="Webb A."/>
        </authorList>
    </citation>
    <scope>NUCLEOTIDE SEQUENCE</scope>
    <source>
        <strain evidence="4">Pm1</strain>
    </source>
</reference>
<dbReference type="PROSITE" id="PS50082">
    <property type="entry name" value="WD_REPEATS_2"/>
    <property type="match status" value="1"/>
</dbReference>
<evidence type="ECO:0000256" key="1">
    <source>
        <dbReference type="ARBA" id="ARBA00022574"/>
    </source>
</evidence>
<comment type="caution">
    <text evidence="4">The sequence shown here is derived from an EMBL/GenBank/DDBJ whole genome shotgun (WGS) entry which is preliminary data.</text>
</comment>
<evidence type="ECO:0000313" key="5">
    <source>
        <dbReference type="Proteomes" id="UP001162060"/>
    </source>
</evidence>
<dbReference type="Gene3D" id="2.130.10.10">
    <property type="entry name" value="YVTN repeat-like/Quinoprotein amine dehydrogenase"/>
    <property type="match status" value="1"/>
</dbReference>
<gene>
    <name evidence="4" type="ORF">PM001_LOCUS5378</name>
</gene>
<name>A0AAV1TE93_9STRA</name>
<dbReference type="SUPFAM" id="SSF50978">
    <property type="entry name" value="WD40 repeat-like"/>
    <property type="match status" value="1"/>
</dbReference>
<dbReference type="InterPro" id="IPR036322">
    <property type="entry name" value="WD40_repeat_dom_sf"/>
</dbReference>
<dbReference type="SMART" id="SM00320">
    <property type="entry name" value="WD40"/>
    <property type="match status" value="5"/>
</dbReference>
<dbReference type="EMBL" id="CAKLBY020000044">
    <property type="protein sequence ID" value="CAK7916335.1"/>
    <property type="molecule type" value="Genomic_DNA"/>
</dbReference>
<dbReference type="InterPro" id="IPR015943">
    <property type="entry name" value="WD40/YVTN_repeat-like_dom_sf"/>
</dbReference>
<dbReference type="InterPro" id="IPR001680">
    <property type="entry name" value="WD40_rpt"/>
</dbReference>
<dbReference type="PANTHER" id="PTHR10971">
    <property type="entry name" value="MRNA EXPORT FACTOR AND BUB3"/>
    <property type="match status" value="1"/>
</dbReference>
<sequence>MDDAPQLLEYETQSVSFVPHDTKWIPTSARFVAIGVYPLNSTGALAVYSLKQGKLETLAMHEKLQGLKCGTFGASAMAERHLATGDYRGVLSVWDLETADVPLYSVQAHESIVNAIDGCGRQSSSCGAPELVTGGRDGFMRVWDTRVAKSVATLASGDQDGAQECWTVCFGNARSGSDRCVVGGYDNGDVKMFDLRTNSIRWETKCHSGVVNVQFDGDDCAPVYFWQGRFLPQNRDLLMTCGGNGGLNLYKYHTSLSKEATKADRRQYGTSGTVELLNSWVVSTRPFVSMDWSSDREGLCTFGCLDQTVRVYVVTGTNEC</sequence>
<feature type="repeat" description="WD" evidence="3">
    <location>
        <begin position="131"/>
        <end position="153"/>
    </location>
</feature>
<organism evidence="4 5">
    <name type="scientific">Peronospora matthiolae</name>
    <dbReference type="NCBI Taxonomy" id="2874970"/>
    <lineage>
        <taxon>Eukaryota</taxon>
        <taxon>Sar</taxon>
        <taxon>Stramenopiles</taxon>
        <taxon>Oomycota</taxon>
        <taxon>Peronosporomycetes</taxon>
        <taxon>Peronosporales</taxon>
        <taxon>Peronosporaceae</taxon>
        <taxon>Peronospora</taxon>
    </lineage>
</organism>